<organism evidence="1 2">
    <name type="scientific">Roseateles terrae</name>
    <dbReference type="NCBI Taxonomy" id="431060"/>
    <lineage>
        <taxon>Bacteria</taxon>
        <taxon>Pseudomonadati</taxon>
        <taxon>Pseudomonadota</taxon>
        <taxon>Betaproteobacteria</taxon>
        <taxon>Burkholderiales</taxon>
        <taxon>Sphaerotilaceae</taxon>
        <taxon>Roseateles</taxon>
    </lineage>
</organism>
<dbReference type="EMBL" id="JACHXO010000009">
    <property type="protein sequence ID" value="MBB3196826.1"/>
    <property type="molecule type" value="Genomic_DNA"/>
</dbReference>
<accession>A0ABR6GXJ1</accession>
<proteinExistence type="predicted"/>
<evidence type="ECO:0000313" key="2">
    <source>
        <dbReference type="Proteomes" id="UP000574369"/>
    </source>
</evidence>
<sequence>MDKNTMGASLGSAMNAPLPTSMADTEHLAYSGSPVAQRPQISHMRFAAAPATPAFKPSHCVSAELLLSTPLTVVVRAHLDYVDADGREQQEEVALVISRNRCEGDQPYWPALLSAAQEHWHRCRGLARRMTACVDGEWQTLLAAQAEGTSTAPAAPVQARMQH</sequence>
<name>A0ABR6GXJ1_9BURK</name>
<dbReference type="Proteomes" id="UP000574369">
    <property type="component" value="Unassembled WGS sequence"/>
</dbReference>
<reference evidence="1 2" key="1">
    <citation type="submission" date="2020-08" db="EMBL/GenBank/DDBJ databases">
        <title>Genomic Encyclopedia of Type Strains, Phase III (KMG-III): the genomes of soil and plant-associated and newly described type strains.</title>
        <authorList>
            <person name="Whitman W."/>
        </authorList>
    </citation>
    <scope>NUCLEOTIDE SEQUENCE [LARGE SCALE GENOMIC DNA]</scope>
    <source>
        <strain evidence="1 2">CECT 7247</strain>
    </source>
</reference>
<dbReference type="RefSeq" id="WP_088453902.1">
    <property type="nucleotide sequence ID" value="NZ_JACHXO010000009.1"/>
</dbReference>
<comment type="caution">
    <text evidence="1">The sequence shown here is derived from an EMBL/GenBank/DDBJ whole genome shotgun (WGS) entry which is preliminary data.</text>
</comment>
<protein>
    <submittedName>
        <fullName evidence="1">Uncharacterized protein</fullName>
    </submittedName>
</protein>
<keyword evidence="2" id="KW-1185">Reference proteome</keyword>
<gene>
    <name evidence="1" type="ORF">FHS28_004251</name>
</gene>
<evidence type="ECO:0000313" key="1">
    <source>
        <dbReference type="EMBL" id="MBB3196826.1"/>
    </source>
</evidence>